<dbReference type="PIRSF" id="PIRSF001341">
    <property type="entry name" value="His_decarboxylas"/>
    <property type="match status" value="1"/>
</dbReference>
<keyword evidence="3 6" id="KW-0456">Lyase</keyword>
<evidence type="ECO:0000256" key="5">
    <source>
        <dbReference type="ARBA" id="ARBA00047889"/>
    </source>
</evidence>
<dbReference type="SUPFAM" id="SSF56271">
    <property type="entry name" value="Pyruvoyl-dependent histidine and arginine decarboxylases"/>
    <property type="match status" value="1"/>
</dbReference>
<dbReference type="InterPro" id="IPR003427">
    <property type="entry name" value="His_de-COase_proenz"/>
</dbReference>
<evidence type="ECO:0000256" key="1">
    <source>
        <dbReference type="ARBA" id="ARBA00001928"/>
    </source>
</evidence>
<evidence type="ECO:0000313" key="7">
    <source>
        <dbReference type="EMBL" id="MBS9335853.1"/>
    </source>
</evidence>
<dbReference type="SFLD" id="SFLDG01171">
    <property type="entry name" value="Pyruvoyl-dependent_histidine_d"/>
    <property type="match status" value="1"/>
</dbReference>
<dbReference type="Gene3D" id="4.10.510.10">
    <property type="entry name" value="Pyruvoyl-Dependent Histidine Decarboxylas, subunit A"/>
    <property type="match status" value="1"/>
</dbReference>
<sequence>MDLKDYKQAREIGINSTALNNYVGYSRGYLEPGNIGEGYLTGLKVDAAATLLTDDTMLDNISSYDRAEAKNANLAQINMETASSFTGPQGNIIGYDFLRNTALKDQKPMYTRTQWDGSELPIYDAKPLQDALVEYLGTVDEPRFKTVPAAFITCANKGAMAKRPKDDRPLKPGEGYGVWSAIALSIANDPVHHSSMYVEDAGVWTKSDSEEDLIDYLNTRKAAMAQSIAYCGKHAKTTFKATYIGFAHTMLKPGEFGTAITVGPYLTMPFDAVPDARRTNASAEDAMDTMRKLSLQDWLKEMNYESLVEKNNITY</sequence>
<comment type="subunit">
    <text evidence="6">The proenzyme is a hexamer of identical pi chains; each pi chain monomer is cleaved to form a small (or beta) chain and a large (or alpha) chain by non-hydrolytic self-catalysis.</text>
</comment>
<dbReference type="InterPro" id="IPR016105">
    <property type="entry name" value="Pyr-dep_his/arg-deCO2ase_sand"/>
</dbReference>
<dbReference type="Gene3D" id="3.50.20.10">
    <property type="entry name" value="Pyruvoyl-Dependent Histidine Decarboxylase, subunit B"/>
    <property type="match status" value="1"/>
</dbReference>
<gene>
    <name evidence="7" type="ORF">G6R28_01200</name>
</gene>
<keyword evidence="4 6" id="KW-0670">Pyruvate</keyword>
<evidence type="ECO:0000313" key="8">
    <source>
        <dbReference type="Proteomes" id="UP000735205"/>
    </source>
</evidence>
<keyword evidence="2 6" id="KW-0210">Decarboxylase</keyword>
<evidence type="ECO:0000256" key="6">
    <source>
        <dbReference type="PIRNR" id="PIRNR001341"/>
    </source>
</evidence>
<dbReference type="InterPro" id="IPR016104">
    <property type="entry name" value="Pyr-dep_his/arg-deCO2ase"/>
</dbReference>
<dbReference type="Pfam" id="PF02329">
    <property type="entry name" value="HDC"/>
    <property type="match status" value="1"/>
</dbReference>
<reference evidence="7 8" key="1">
    <citation type="submission" date="2020-02" db="EMBL/GenBank/DDBJ databases">
        <title>Fructobacillus sp. isolated from paper mulberry of Taiwan.</title>
        <authorList>
            <person name="Lin S.-T."/>
        </authorList>
    </citation>
    <scope>NUCLEOTIDE SEQUENCE [LARGE SCALE GENOMIC DNA]</scope>
    <source>
        <strain evidence="7 8">M1-21</strain>
    </source>
</reference>
<comment type="cofactor">
    <cofactor evidence="1 6">
        <name>pyruvate</name>
        <dbReference type="ChEBI" id="CHEBI:15361"/>
    </cofactor>
</comment>
<dbReference type="InterPro" id="IPR016106">
    <property type="entry name" value="Pyr-dep_his-deCO2ase_N"/>
</dbReference>
<evidence type="ECO:0000256" key="3">
    <source>
        <dbReference type="ARBA" id="ARBA00023239"/>
    </source>
</evidence>
<dbReference type="RefSeq" id="WP_213792420.1">
    <property type="nucleotide sequence ID" value="NZ_JAAMFJ010000001.1"/>
</dbReference>
<keyword evidence="8" id="KW-1185">Reference proteome</keyword>
<dbReference type="SFLD" id="SFLDF00466">
    <property type="entry name" value="Pyruvoyl-dependent_histidine_d"/>
    <property type="match status" value="1"/>
</dbReference>
<dbReference type="GO" id="GO:0004398">
    <property type="term" value="F:histidine decarboxylase activity"/>
    <property type="evidence" value="ECO:0007669"/>
    <property type="project" value="UniProtKB-EC"/>
</dbReference>
<keyword evidence="6" id="KW-0865">Zymogen</keyword>
<evidence type="ECO:0000256" key="2">
    <source>
        <dbReference type="ARBA" id="ARBA00022793"/>
    </source>
</evidence>
<comment type="catalytic activity">
    <reaction evidence="5">
        <text>L-histidine + H(+) = histamine + CO2</text>
        <dbReference type="Rhea" id="RHEA:20840"/>
        <dbReference type="ChEBI" id="CHEBI:15378"/>
        <dbReference type="ChEBI" id="CHEBI:16526"/>
        <dbReference type="ChEBI" id="CHEBI:57595"/>
        <dbReference type="ChEBI" id="CHEBI:58432"/>
        <dbReference type="EC" id="4.1.1.22"/>
    </reaction>
</comment>
<dbReference type="SFLD" id="SFLDS00055">
    <property type="entry name" value="Pyruvoyl-Dependent_Histidine/A"/>
    <property type="match status" value="1"/>
</dbReference>
<dbReference type="Proteomes" id="UP000735205">
    <property type="component" value="Unassembled WGS sequence"/>
</dbReference>
<protein>
    <recommendedName>
        <fullName evidence="6">Histidine decarboxylase proenzyme</fullName>
    </recommendedName>
</protein>
<accession>A0ABS5QRN4</accession>
<organism evidence="7 8">
    <name type="scientific">Fructobacillus papyrifericola</name>
    <dbReference type="NCBI Taxonomy" id="2713172"/>
    <lineage>
        <taxon>Bacteria</taxon>
        <taxon>Bacillati</taxon>
        <taxon>Bacillota</taxon>
        <taxon>Bacilli</taxon>
        <taxon>Lactobacillales</taxon>
        <taxon>Lactobacillaceae</taxon>
        <taxon>Fructobacillus</taxon>
    </lineage>
</organism>
<proteinExistence type="predicted"/>
<dbReference type="EMBL" id="JAAMFJ010000001">
    <property type="protein sequence ID" value="MBS9335853.1"/>
    <property type="molecule type" value="Genomic_DNA"/>
</dbReference>
<name>A0ABS5QRN4_9LACO</name>
<evidence type="ECO:0000256" key="4">
    <source>
        <dbReference type="ARBA" id="ARBA00023317"/>
    </source>
</evidence>
<dbReference type="NCBIfam" id="TIGR00541">
    <property type="entry name" value="hisDCase_pyru"/>
    <property type="match status" value="1"/>
</dbReference>
<comment type="caution">
    <text evidence="7">The sequence shown here is derived from an EMBL/GenBank/DDBJ whole genome shotgun (WGS) entry which is preliminary data.</text>
</comment>